<feature type="compositionally biased region" description="Polar residues" evidence="1">
    <location>
        <begin position="30"/>
        <end position="49"/>
    </location>
</feature>
<dbReference type="EMBL" id="KB585882">
    <property type="protein sequence ID" value="EMP25879.1"/>
    <property type="molecule type" value="Genomic_DNA"/>
</dbReference>
<evidence type="ECO:0000313" key="2">
    <source>
        <dbReference type="EMBL" id="EMP25879.1"/>
    </source>
</evidence>
<sequence>MADHYATGRGWEKGPALNRQRLPLHNVVPASSQVSRRSQQLASVPQVTMTPEHEKSRSKGYLKLKGRKLSIRTMDMSRYLARPGPVDLRKADGLNSAVE</sequence>
<feature type="region of interest" description="Disordered" evidence="1">
    <location>
        <begin position="30"/>
        <end position="59"/>
    </location>
</feature>
<keyword evidence="3" id="KW-1185">Reference proteome</keyword>
<organism evidence="2 3">
    <name type="scientific">Chelonia mydas</name>
    <name type="common">Green sea-turtle</name>
    <name type="synonym">Chelonia agassizi</name>
    <dbReference type="NCBI Taxonomy" id="8469"/>
    <lineage>
        <taxon>Eukaryota</taxon>
        <taxon>Metazoa</taxon>
        <taxon>Chordata</taxon>
        <taxon>Craniata</taxon>
        <taxon>Vertebrata</taxon>
        <taxon>Euteleostomi</taxon>
        <taxon>Archelosauria</taxon>
        <taxon>Testudinata</taxon>
        <taxon>Testudines</taxon>
        <taxon>Cryptodira</taxon>
        <taxon>Durocryptodira</taxon>
        <taxon>Americhelydia</taxon>
        <taxon>Chelonioidea</taxon>
        <taxon>Cheloniidae</taxon>
        <taxon>Chelonia</taxon>
    </lineage>
</organism>
<proteinExistence type="predicted"/>
<dbReference type="AlphaFoldDB" id="M7AMZ9"/>
<evidence type="ECO:0000256" key="1">
    <source>
        <dbReference type="SAM" id="MobiDB-lite"/>
    </source>
</evidence>
<accession>M7AMZ9</accession>
<gene>
    <name evidence="2" type="ORF">UY3_17039</name>
</gene>
<reference evidence="2" key="1">
    <citation type="submission" date="2012-03" db="EMBL/GenBank/DDBJ databases">
        <title>Development and evolution of a turtle-specific body plan assessed by genome-wide analyses.</title>
        <authorList>
            <person name="Zhang G."/>
            <person name="Huang Z."/>
            <person name="Wang Z."/>
        </authorList>
    </citation>
    <scope>NUCLEOTIDE SEQUENCE</scope>
</reference>
<protein>
    <submittedName>
        <fullName evidence="2">Uncharacterized protein</fullName>
    </submittedName>
</protein>
<evidence type="ECO:0000313" key="3">
    <source>
        <dbReference type="Proteomes" id="UP000031443"/>
    </source>
</evidence>
<name>M7AMZ9_CHEMY</name>
<dbReference type="Proteomes" id="UP000031443">
    <property type="component" value="Unassembled WGS sequence"/>
</dbReference>